<feature type="transmembrane region" description="Helical" evidence="1">
    <location>
        <begin position="125"/>
        <end position="148"/>
    </location>
</feature>
<dbReference type="RefSeq" id="WP_101780458.1">
    <property type="nucleotide sequence ID" value="NZ_CP025543.1"/>
</dbReference>
<feature type="transmembrane region" description="Helical" evidence="1">
    <location>
        <begin position="81"/>
        <end position="105"/>
    </location>
</feature>
<name>A0A2K9LTI5_SPISQ</name>
<evidence type="ECO:0000313" key="3">
    <source>
        <dbReference type="Proteomes" id="UP000234790"/>
    </source>
</evidence>
<feature type="transmembrane region" description="Helical" evidence="1">
    <location>
        <begin position="50"/>
        <end position="69"/>
    </location>
</feature>
<dbReference type="KEGG" id="smoo:SMONO_v1c01550"/>
<dbReference type="EMBL" id="CP025543">
    <property type="protein sequence ID" value="AUM62406.1"/>
    <property type="molecule type" value="Genomic_DNA"/>
</dbReference>
<feature type="transmembrane region" description="Helical" evidence="1">
    <location>
        <begin position="325"/>
        <end position="347"/>
    </location>
</feature>
<proteinExistence type="predicted"/>
<feature type="transmembrane region" description="Helical" evidence="1">
    <location>
        <begin position="169"/>
        <end position="185"/>
    </location>
</feature>
<dbReference type="AlphaFoldDB" id="A0A2K9LTI5"/>
<evidence type="ECO:0008006" key="4">
    <source>
        <dbReference type="Google" id="ProtNLM"/>
    </source>
</evidence>
<dbReference type="Proteomes" id="UP000234790">
    <property type="component" value="Chromosome"/>
</dbReference>
<keyword evidence="1" id="KW-0472">Membrane</keyword>
<dbReference type="OrthoDB" id="388720at2"/>
<keyword evidence="1" id="KW-0812">Transmembrane</keyword>
<feature type="transmembrane region" description="Helical" evidence="1">
    <location>
        <begin position="359"/>
        <end position="386"/>
    </location>
</feature>
<sequence>MNKKLKIIVWYLFFIYFLGFLALSATMAQLNPAPRYHVFGAVDKIFADMSFWTTQTNWMFIIFFLFVALDGKWGIWKPGKVAWINFLAYFTLTMTLFWSALSATLSNQDIETNPLVSYANVYDSFMKWFITVTTHLVTYIIAISYYIIAVKKEKIDIKNWYKRDLLIGWIYPLFYLFFVMIRFLIMKSIGADHYLENIPEKELQWLIDNDYQWVRNLGIGELSTPYFFFNPLVEKNGLELLILGSIGCLLLITACQYLMIWVNNLFIKENKKEIKKIQFKLSKCEIVFSIMKIIISFLLISLAIWKLTIFDNYDFKEKIPVLYYFVYPLLYLIVLISNIMTIIYTILKIRGKYENPTMEFLSSIFSGLFILQIYAISLLMAIPIILENKYNRKKIPSNI</sequence>
<keyword evidence="1" id="KW-1133">Transmembrane helix</keyword>
<reference evidence="2 3" key="1">
    <citation type="submission" date="2017-12" db="EMBL/GenBank/DDBJ databases">
        <title>Complete genome sequence of Spiroplasma monobiae MQ-1 (ATCC 33825).</title>
        <authorList>
            <person name="Tsai Y.-M."/>
            <person name="Lo W.-S."/>
            <person name="Wu P.-S."/>
            <person name="Cho S.-T."/>
            <person name="Kuo C.-H."/>
        </authorList>
    </citation>
    <scope>NUCLEOTIDE SEQUENCE [LARGE SCALE GENOMIC DNA]</scope>
    <source>
        <strain evidence="2 3">MQ-1</strain>
    </source>
</reference>
<evidence type="ECO:0000313" key="2">
    <source>
        <dbReference type="EMBL" id="AUM62406.1"/>
    </source>
</evidence>
<keyword evidence="3" id="KW-1185">Reference proteome</keyword>
<protein>
    <recommendedName>
        <fullName evidence="4">Transmembrane protein</fullName>
    </recommendedName>
</protein>
<gene>
    <name evidence="2" type="ORF">SMONO_v1c01550</name>
</gene>
<feature type="transmembrane region" description="Helical" evidence="1">
    <location>
        <begin position="7"/>
        <end position="30"/>
    </location>
</feature>
<organism evidence="2 3">
    <name type="scientific">Spiroplasma monobiae MQ-1</name>
    <dbReference type="NCBI Taxonomy" id="1336748"/>
    <lineage>
        <taxon>Bacteria</taxon>
        <taxon>Bacillati</taxon>
        <taxon>Mycoplasmatota</taxon>
        <taxon>Mollicutes</taxon>
        <taxon>Entomoplasmatales</taxon>
        <taxon>Spiroplasmataceae</taxon>
        <taxon>Spiroplasma</taxon>
    </lineage>
</organism>
<feature type="transmembrane region" description="Helical" evidence="1">
    <location>
        <begin position="286"/>
        <end position="305"/>
    </location>
</feature>
<evidence type="ECO:0000256" key="1">
    <source>
        <dbReference type="SAM" id="Phobius"/>
    </source>
</evidence>
<accession>A0A2K9LTI5</accession>
<feature type="transmembrane region" description="Helical" evidence="1">
    <location>
        <begin position="240"/>
        <end position="266"/>
    </location>
</feature>